<dbReference type="EMBL" id="REGW02000003">
    <property type="protein sequence ID" value="KAE8297854.1"/>
    <property type="molecule type" value="Genomic_DNA"/>
</dbReference>
<dbReference type="AlphaFoldDB" id="A0A6G0J2N7"/>
<feature type="compositionally biased region" description="Low complexity" evidence="1">
    <location>
        <begin position="149"/>
        <end position="163"/>
    </location>
</feature>
<dbReference type="PANTHER" id="PTHR14286:SF2">
    <property type="entry name" value="CENTROSOMAL PROTEIN 15 KDA"/>
    <property type="match status" value="1"/>
</dbReference>
<evidence type="ECO:0000256" key="1">
    <source>
        <dbReference type="SAM" id="MobiDB-lite"/>
    </source>
</evidence>
<comment type="caution">
    <text evidence="2">The sequence shown here is derived from an EMBL/GenBank/DDBJ whole genome shotgun (WGS) entry which is preliminary data.</text>
</comment>
<dbReference type="Proteomes" id="UP000424527">
    <property type="component" value="Unassembled WGS sequence"/>
</dbReference>
<proteinExistence type="predicted"/>
<dbReference type="InterPro" id="IPR028006">
    <property type="entry name" value="CEP15-like"/>
</dbReference>
<feature type="compositionally biased region" description="Basic and acidic residues" evidence="1">
    <location>
        <begin position="120"/>
        <end position="140"/>
    </location>
</feature>
<dbReference type="Pfam" id="PF15134">
    <property type="entry name" value="CEP15-like"/>
    <property type="match status" value="1"/>
</dbReference>
<dbReference type="PANTHER" id="PTHR14286">
    <property type="entry name" value="GENE, 49355-RELATED"/>
    <property type="match status" value="1"/>
</dbReference>
<reference evidence="2 3" key="1">
    <citation type="submission" date="2019-07" db="EMBL/GenBank/DDBJ databases">
        <title>Chromosome genome assembly for large yellow croaker.</title>
        <authorList>
            <person name="Xiao S."/>
        </authorList>
    </citation>
    <scope>NUCLEOTIDE SEQUENCE [LARGE SCALE GENOMIC DNA]</scope>
    <source>
        <strain evidence="2">JMULYC20181020</strain>
        <tissue evidence="2">Muscle</tissue>
    </source>
</reference>
<sequence length="170" mass="18980">MSAFVPGQQELLDRHEDIQLAELTDVTDFISRRRAELLEQMKIQRKQQVEESEAAHHRNSTLLQDLQTVEDGLRGKQLPRPDLLALETRYWASVEESIPAWEHFLLDCSIGSCSIPHPGATDRIDGRKDGGQKVESDNKSAMRAPRLLSSQQPTTSPPSHKAPSPGPPCP</sequence>
<protein>
    <submittedName>
        <fullName evidence="2">Uncharacterized protein</fullName>
    </submittedName>
</protein>
<organism evidence="2 3">
    <name type="scientific">Larimichthys crocea</name>
    <name type="common">Large yellow croaker</name>
    <name type="synonym">Pseudosciaena crocea</name>
    <dbReference type="NCBI Taxonomy" id="215358"/>
    <lineage>
        <taxon>Eukaryota</taxon>
        <taxon>Metazoa</taxon>
        <taxon>Chordata</taxon>
        <taxon>Craniata</taxon>
        <taxon>Vertebrata</taxon>
        <taxon>Euteleostomi</taxon>
        <taxon>Actinopterygii</taxon>
        <taxon>Neopterygii</taxon>
        <taxon>Teleostei</taxon>
        <taxon>Neoteleostei</taxon>
        <taxon>Acanthomorphata</taxon>
        <taxon>Eupercaria</taxon>
        <taxon>Sciaenidae</taxon>
        <taxon>Larimichthys</taxon>
    </lineage>
</organism>
<keyword evidence="3" id="KW-1185">Reference proteome</keyword>
<name>A0A6G0J2N7_LARCR</name>
<evidence type="ECO:0000313" key="3">
    <source>
        <dbReference type="Proteomes" id="UP000424527"/>
    </source>
</evidence>
<evidence type="ECO:0000313" key="2">
    <source>
        <dbReference type="EMBL" id="KAE8297854.1"/>
    </source>
</evidence>
<accession>A0A6G0J2N7</accession>
<gene>
    <name evidence="2" type="ORF">D5F01_LYC02330</name>
</gene>
<feature type="region of interest" description="Disordered" evidence="1">
    <location>
        <begin position="119"/>
        <end position="170"/>
    </location>
</feature>